<sequence>MKFISSASIAVVASMMLITPSVTAMPRQSALEDTEVMNMDSILNELNYDPAVTDELFGFGGKPNLISRIVGGGIKGSIANQVAHRFLGTFSTKSGIDVTGIVDAIIKPEGPDFEAAFRAAKKNHKLAPIVALIERAGGVKILNGILAKLGGIDGILNMLQHLKKKH</sequence>
<keyword evidence="3" id="KW-1185">Reference proteome</keyword>
<evidence type="ECO:0000313" key="2">
    <source>
        <dbReference type="EMBL" id="KAK9717573.1"/>
    </source>
</evidence>
<comment type="caution">
    <text evidence="2">The sequence shown here is derived from an EMBL/GenBank/DDBJ whole genome shotgun (WGS) entry which is preliminary data.</text>
</comment>
<feature type="signal peptide" evidence="1">
    <location>
        <begin position="1"/>
        <end position="24"/>
    </location>
</feature>
<keyword evidence="1" id="KW-0732">Signal</keyword>
<dbReference type="Proteomes" id="UP001479436">
    <property type="component" value="Unassembled WGS sequence"/>
</dbReference>
<evidence type="ECO:0000313" key="3">
    <source>
        <dbReference type="Proteomes" id="UP001479436"/>
    </source>
</evidence>
<name>A0ABR2W2J4_9FUNG</name>
<organism evidence="2 3">
    <name type="scientific">Basidiobolus ranarum</name>
    <dbReference type="NCBI Taxonomy" id="34480"/>
    <lineage>
        <taxon>Eukaryota</taxon>
        <taxon>Fungi</taxon>
        <taxon>Fungi incertae sedis</taxon>
        <taxon>Zoopagomycota</taxon>
        <taxon>Entomophthoromycotina</taxon>
        <taxon>Basidiobolomycetes</taxon>
        <taxon>Basidiobolales</taxon>
        <taxon>Basidiobolaceae</taxon>
        <taxon>Basidiobolus</taxon>
    </lineage>
</organism>
<dbReference type="EMBL" id="JASJQH010007133">
    <property type="protein sequence ID" value="KAK9717573.1"/>
    <property type="molecule type" value="Genomic_DNA"/>
</dbReference>
<reference evidence="2 3" key="1">
    <citation type="submission" date="2023-04" db="EMBL/GenBank/DDBJ databases">
        <title>Genome of Basidiobolus ranarum AG-B5.</title>
        <authorList>
            <person name="Stajich J.E."/>
            <person name="Carter-House D."/>
            <person name="Gryganskyi A."/>
        </authorList>
    </citation>
    <scope>NUCLEOTIDE SEQUENCE [LARGE SCALE GENOMIC DNA]</scope>
    <source>
        <strain evidence="2 3">AG-B5</strain>
    </source>
</reference>
<protein>
    <submittedName>
        <fullName evidence="2">Uncharacterized protein</fullName>
    </submittedName>
</protein>
<proteinExistence type="predicted"/>
<feature type="chain" id="PRO_5046066875" evidence="1">
    <location>
        <begin position="25"/>
        <end position="166"/>
    </location>
</feature>
<gene>
    <name evidence="2" type="ORF">K7432_006080</name>
</gene>
<accession>A0ABR2W2J4</accession>
<evidence type="ECO:0000256" key="1">
    <source>
        <dbReference type="SAM" id="SignalP"/>
    </source>
</evidence>